<gene>
    <name evidence="1" type="ORF">M9Y10_022399</name>
</gene>
<protein>
    <submittedName>
        <fullName evidence="1">Uncharacterized protein</fullName>
    </submittedName>
</protein>
<evidence type="ECO:0000313" key="1">
    <source>
        <dbReference type="EMBL" id="KAK8893969.1"/>
    </source>
</evidence>
<dbReference type="PANTHER" id="PTHR33307:SF6">
    <property type="entry name" value="ALPHA-RHAMNOSIDASE (EUROFUNG)-RELATED"/>
    <property type="match status" value="1"/>
</dbReference>
<sequence>MTAKIVKMSLTGIENPIGYDTNSLSFSWIVERAKSKFQKSARLIISTDSECNINKKDQLIHDSGESTEINSIDYDPKLVTKAILKPRTRYYWKVFVTTDLDELIESPVSFFETSKLTESWTAKWISTKKVGNTTPLYIRKTFTIPDSKKLKDARIYSIGL</sequence>
<dbReference type="PANTHER" id="PTHR33307">
    <property type="entry name" value="ALPHA-RHAMNOSIDASE (EUROFUNG)"/>
    <property type="match status" value="1"/>
</dbReference>
<dbReference type="Gene3D" id="2.60.40.10">
    <property type="entry name" value="Immunoglobulins"/>
    <property type="match status" value="1"/>
</dbReference>
<dbReference type="Pfam" id="PF25788">
    <property type="entry name" value="Ig_Rha78A_N"/>
    <property type="match status" value="1"/>
</dbReference>
<reference evidence="1 2" key="1">
    <citation type="submission" date="2024-04" db="EMBL/GenBank/DDBJ databases">
        <title>Tritrichomonas musculus Genome.</title>
        <authorList>
            <person name="Alves-Ferreira E."/>
            <person name="Grigg M."/>
            <person name="Lorenzi H."/>
            <person name="Galac M."/>
        </authorList>
    </citation>
    <scope>NUCLEOTIDE SEQUENCE [LARGE SCALE GENOMIC DNA]</scope>
    <source>
        <strain evidence="1 2">EAF2021</strain>
    </source>
</reference>
<proteinExistence type="predicted"/>
<dbReference type="InterPro" id="IPR013783">
    <property type="entry name" value="Ig-like_fold"/>
</dbReference>
<organism evidence="1 2">
    <name type="scientific">Tritrichomonas musculus</name>
    <dbReference type="NCBI Taxonomy" id="1915356"/>
    <lineage>
        <taxon>Eukaryota</taxon>
        <taxon>Metamonada</taxon>
        <taxon>Parabasalia</taxon>
        <taxon>Tritrichomonadida</taxon>
        <taxon>Tritrichomonadidae</taxon>
        <taxon>Tritrichomonas</taxon>
    </lineage>
</organism>
<dbReference type="EMBL" id="JAPFFF010000003">
    <property type="protein sequence ID" value="KAK8893969.1"/>
    <property type="molecule type" value="Genomic_DNA"/>
</dbReference>
<evidence type="ECO:0000313" key="2">
    <source>
        <dbReference type="Proteomes" id="UP001470230"/>
    </source>
</evidence>
<dbReference type="InterPro" id="IPR016007">
    <property type="entry name" value="Alpha_rhamnosid"/>
</dbReference>
<dbReference type="Proteomes" id="UP001470230">
    <property type="component" value="Unassembled WGS sequence"/>
</dbReference>
<name>A0ABR2KS55_9EUKA</name>
<comment type="caution">
    <text evidence="1">The sequence shown here is derived from an EMBL/GenBank/DDBJ whole genome shotgun (WGS) entry which is preliminary data.</text>
</comment>
<accession>A0ABR2KS55</accession>
<keyword evidence="2" id="KW-1185">Reference proteome</keyword>